<dbReference type="CDD" id="cd05382">
    <property type="entry name" value="CAP_GAPR1-like"/>
    <property type="match status" value="1"/>
</dbReference>
<feature type="chain" id="PRO_5040157248" description="SCP domain-containing protein" evidence="3">
    <location>
        <begin position="21"/>
        <end position="199"/>
    </location>
</feature>
<dbReference type="SUPFAM" id="SSF55797">
    <property type="entry name" value="PR-1-like"/>
    <property type="match status" value="1"/>
</dbReference>
<keyword evidence="3" id="KW-0732">Signal</keyword>
<dbReference type="Pfam" id="PF00188">
    <property type="entry name" value="CAP"/>
    <property type="match status" value="1"/>
</dbReference>
<feature type="signal peptide" evidence="3">
    <location>
        <begin position="1"/>
        <end position="20"/>
    </location>
</feature>
<dbReference type="Gene3D" id="3.40.33.10">
    <property type="entry name" value="CAP"/>
    <property type="match status" value="1"/>
</dbReference>
<dbReference type="AlphaFoldDB" id="A0A9Q0BV63"/>
<organism evidence="5 6">
    <name type="scientific">Drosophila gunungcola</name>
    <name type="common">fruit fly</name>
    <dbReference type="NCBI Taxonomy" id="103775"/>
    <lineage>
        <taxon>Eukaryota</taxon>
        <taxon>Metazoa</taxon>
        <taxon>Ecdysozoa</taxon>
        <taxon>Arthropoda</taxon>
        <taxon>Hexapoda</taxon>
        <taxon>Insecta</taxon>
        <taxon>Pterygota</taxon>
        <taxon>Neoptera</taxon>
        <taxon>Endopterygota</taxon>
        <taxon>Diptera</taxon>
        <taxon>Brachycera</taxon>
        <taxon>Muscomorpha</taxon>
        <taxon>Ephydroidea</taxon>
        <taxon>Drosophilidae</taxon>
        <taxon>Drosophila</taxon>
        <taxon>Sophophora</taxon>
    </lineage>
</organism>
<keyword evidence="2" id="KW-0964">Secreted</keyword>
<dbReference type="InterPro" id="IPR001283">
    <property type="entry name" value="CRISP-related"/>
</dbReference>
<dbReference type="FunFam" id="3.40.33.10:FF:000002">
    <property type="entry name" value="Golgi-associated plant pathogenesis-related protein 1"/>
    <property type="match status" value="1"/>
</dbReference>
<dbReference type="InterPro" id="IPR035940">
    <property type="entry name" value="CAP_sf"/>
</dbReference>
<protein>
    <recommendedName>
        <fullName evidence="4">SCP domain-containing protein</fullName>
    </recommendedName>
</protein>
<comment type="caution">
    <text evidence="5">The sequence shown here is derived from an EMBL/GenBank/DDBJ whole genome shotgun (WGS) entry which is preliminary data.</text>
</comment>
<sequence>MTLANVLKVLALSWLLAVKASPEEDNLSEHNRFREKHGVPALTLDESLSKDCAEYAQVLAEKGSLVHSPDGGQKYGENLCLRSEAPLRCVQDWYDEIKEYDFAKAQFTMNTGHFTALIWKSAKKMGHGQAKSKKGIYFVVARYYPPVNVLGQFKENVPEPIDGIEGGGSTTDGNTNMVQANAVLILFACVCTLQNKITF</sequence>
<dbReference type="InterPro" id="IPR014044">
    <property type="entry name" value="CAP_dom"/>
</dbReference>
<keyword evidence="6" id="KW-1185">Reference proteome</keyword>
<proteinExistence type="predicted"/>
<comment type="subcellular location">
    <subcellularLocation>
        <location evidence="1">Secreted</location>
    </subcellularLocation>
</comment>
<evidence type="ECO:0000256" key="2">
    <source>
        <dbReference type="ARBA" id="ARBA00022525"/>
    </source>
</evidence>
<dbReference type="InterPro" id="IPR034113">
    <property type="entry name" value="SCP_GAPR1-like"/>
</dbReference>
<dbReference type="GO" id="GO:0005576">
    <property type="term" value="C:extracellular region"/>
    <property type="evidence" value="ECO:0007669"/>
    <property type="project" value="UniProtKB-SubCell"/>
</dbReference>
<name>A0A9Q0BV63_9MUSC</name>
<evidence type="ECO:0000256" key="3">
    <source>
        <dbReference type="SAM" id="SignalP"/>
    </source>
</evidence>
<dbReference type="EMBL" id="JAMKOV010000001">
    <property type="protein sequence ID" value="KAI8045757.1"/>
    <property type="molecule type" value="Genomic_DNA"/>
</dbReference>
<evidence type="ECO:0000313" key="6">
    <source>
        <dbReference type="Proteomes" id="UP001059596"/>
    </source>
</evidence>
<dbReference type="PANTHER" id="PTHR10334">
    <property type="entry name" value="CYSTEINE-RICH SECRETORY PROTEIN-RELATED"/>
    <property type="match status" value="1"/>
</dbReference>
<evidence type="ECO:0000259" key="4">
    <source>
        <dbReference type="SMART" id="SM00198"/>
    </source>
</evidence>
<reference evidence="5" key="1">
    <citation type="journal article" date="2023" name="Genome Biol. Evol.">
        <title>Long-read-based Genome Assembly of Drosophila gunungcola Reveals Fewer Chemosensory Genes in Flower-breeding Species.</title>
        <authorList>
            <person name="Negi A."/>
            <person name="Liao B.Y."/>
            <person name="Yeh S.D."/>
        </authorList>
    </citation>
    <scope>NUCLEOTIDE SEQUENCE</scope>
    <source>
        <strain evidence="5">Sukarami</strain>
    </source>
</reference>
<dbReference type="SMART" id="SM00198">
    <property type="entry name" value="SCP"/>
    <property type="match status" value="1"/>
</dbReference>
<evidence type="ECO:0000256" key="1">
    <source>
        <dbReference type="ARBA" id="ARBA00004613"/>
    </source>
</evidence>
<accession>A0A9Q0BV63</accession>
<feature type="domain" description="SCP" evidence="4">
    <location>
        <begin position="21"/>
        <end position="151"/>
    </location>
</feature>
<dbReference type="PRINTS" id="PR00837">
    <property type="entry name" value="V5TPXLIKE"/>
</dbReference>
<dbReference type="Proteomes" id="UP001059596">
    <property type="component" value="Chromosome 3R"/>
</dbReference>
<gene>
    <name evidence="5" type="ORF">M5D96_001944</name>
</gene>
<evidence type="ECO:0000313" key="5">
    <source>
        <dbReference type="EMBL" id="KAI8045757.1"/>
    </source>
</evidence>